<feature type="transmembrane region" description="Helical" evidence="1">
    <location>
        <begin position="29"/>
        <end position="52"/>
    </location>
</feature>
<accession>A0A8D8CJ13</accession>
<keyword evidence="1" id="KW-1133">Transmembrane helix</keyword>
<protein>
    <submittedName>
        <fullName evidence="2">(northern house mosquito) hypothetical protein</fullName>
    </submittedName>
</protein>
<dbReference type="EMBL" id="HBUE01118820">
    <property type="protein sequence ID" value="CAG6491481.1"/>
    <property type="molecule type" value="Transcribed_RNA"/>
</dbReference>
<keyword evidence="1" id="KW-0472">Membrane</keyword>
<dbReference type="AlphaFoldDB" id="A0A8D8CJ13"/>
<organism evidence="2">
    <name type="scientific">Culex pipiens</name>
    <name type="common">House mosquito</name>
    <dbReference type="NCBI Taxonomy" id="7175"/>
    <lineage>
        <taxon>Eukaryota</taxon>
        <taxon>Metazoa</taxon>
        <taxon>Ecdysozoa</taxon>
        <taxon>Arthropoda</taxon>
        <taxon>Hexapoda</taxon>
        <taxon>Insecta</taxon>
        <taxon>Pterygota</taxon>
        <taxon>Neoptera</taxon>
        <taxon>Endopterygota</taxon>
        <taxon>Diptera</taxon>
        <taxon>Nematocera</taxon>
        <taxon>Culicoidea</taxon>
        <taxon>Culicidae</taxon>
        <taxon>Culicinae</taxon>
        <taxon>Culicini</taxon>
        <taxon>Culex</taxon>
        <taxon>Culex</taxon>
    </lineage>
</organism>
<evidence type="ECO:0000313" key="2">
    <source>
        <dbReference type="EMBL" id="CAG6491481.1"/>
    </source>
</evidence>
<keyword evidence="1" id="KW-0812">Transmembrane</keyword>
<evidence type="ECO:0000256" key="1">
    <source>
        <dbReference type="SAM" id="Phobius"/>
    </source>
</evidence>
<name>A0A8D8CJ13_CULPI</name>
<sequence>MHEWPTSFGKSPLFLSQVLQLKSPQSSRVASIIGAHVLPAFRMFIFIIICVCPHTNTHGPKLRSFLTRFFNNTCFTSYRFCILFILHSTEKIPVAFEVFHFAVMTCQS</sequence>
<proteinExistence type="predicted"/>
<reference evidence="2" key="1">
    <citation type="submission" date="2021-05" db="EMBL/GenBank/DDBJ databases">
        <authorList>
            <person name="Alioto T."/>
            <person name="Alioto T."/>
            <person name="Gomez Garrido J."/>
        </authorList>
    </citation>
    <scope>NUCLEOTIDE SEQUENCE</scope>
</reference>